<reference evidence="1" key="1">
    <citation type="submission" date="2021-08" db="EMBL/GenBank/DDBJ databases">
        <authorList>
            <person name="Zhang H."/>
            <person name="Xu M."/>
            <person name="Yu Z."/>
            <person name="Yang L."/>
            <person name="Cai Y."/>
        </authorList>
    </citation>
    <scope>NUCLEOTIDE SEQUENCE</scope>
    <source>
        <strain evidence="1">CHL1</strain>
    </source>
</reference>
<dbReference type="EMBL" id="CP081869">
    <property type="protein sequence ID" value="QZO02308.1"/>
    <property type="molecule type" value="Genomic_DNA"/>
</dbReference>
<evidence type="ECO:0000313" key="1">
    <source>
        <dbReference type="EMBL" id="QZO02308.1"/>
    </source>
</evidence>
<sequence length="76" mass="8374">MGVSVGLALLIGGVGFLGYKWWAYVTNTKSPYDEIGIELNSRAPGPVNEWGCAQLKLRFERMIPPYGCARPEGGWK</sequence>
<evidence type="ECO:0000313" key="2">
    <source>
        <dbReference type="Proteomes" id="UP000825701"/>
    </source>
</evidence>
<keyword evidence="2" id="KW-1185">Reference proteome</keyword>
<gene>
    <name evidence="1" type="ORF">K6K41_08880</name>
</gene>
<protein>
    <submittedName>
        <fullName evidence="1">Uncharacterized protein</fullName>
    </submittedName>
</protein>
<name>A0A9E6REW0_9HYPH</name>
<dbReference type="AlphaFoldDB" id="A0A9E6REW0"/>
<dbReference type="KEGG" id="cmet:K6K41_08880"/>
<organism evidence="1 2">
    <name type="scientific">Chenggangzhangella methanolivorans</name>
    <dbReference type="NCBI Taxonomy" id="1437009"/>
    <lineage>
        <taxon>Bacteria</taxon>
        <taxon>Pseudomonadati</taxon>
        <taxon>Pseudomonadota</taxon>
        <taxon>Alphaproteobacteria</taxon>
        <taxon>Hyphomicrobiales</taxon>
        <taxon>Methylopilaceae</taxon>
        <taxon>Chenggangzhangella</taxon>
    </lineage>
</organism>
<proteinExistence type="predicted"/>
<accession>A0A9E6REW0</accession>
<dbReference type="Proteomes" id="UP000825701">
    <property type="component" value="Chromosome"/>
</dbReference>